<feature type="compositionally biased region" description="Low complexity" evidence="1">
    <location>
        <begin position="41"/>
        <end position="50"/>
    </location>
</feature>
<evidence type="ECO:0000256" key="1">
    <source>
        <dbReference type="SAM" id="MobiDB-lite"/>
    </source>
</evidence>
<feature type="compositionally biased region" description="Low complexity" evidence="1">
    <location>
        <begin position="268"/>
        <end position="286"/>
    </location>
</feature>
<dbReference type="Proteomes" id="UP001189429">
    <property type="component" value="Unassembled WGS sequence"/>
</dbReference>
<reference evidence="2" key="1">
    <citation type="submission" date="2023-10" db="EMBL/GenBank/DDBJ databases">
        <authorList>
            <person name="Chen Y."/>
            <person name="Shah S."/>
            <person name="Dougan E. K."/>
            <person name="Thang M."/>
            <person name="Chan C."/>
        </authorList>
    </citation>
    <scope>NUCLEOTIDE SEQUENCE [LARGE SCALE GENOMIC DNA]</scope>
</reference>
<evidence type="ECO:0000313" key="2">
    <source>
        <dbReference type="EMBL" id="CAK0875806.1"/>
    </source>
</evidence>
<feature type="region of interest" description="Disordered" evidence="1">
    <location>
        <begin position="341"/>
        <end position="372"/>
    </location>
</feature>
<evidence type="ECO:0000313" key="3">
    <source>
        <dbReference type="Proteomes" id="UP001189429"/>
    </source>
</evidence>
<proteinExistence type="predicted"/>
<feature type="region of interest" description="Disordered" evidence="1">
    <location>
        <begin position="1"/>
        <end position="50"/>
    </location>
</feature>
<gene>
    <name evidence="2" type="ORF">PCOR1329_LOCUS60376</name>
</gene>
<keyword evidence="3" id="KW-1185">Reference proteome</keyword>
<feature type="compositionally biased region" description="Basic residues" evidence="1">
    <location>
        <begin position="360"/>
        <end position="372"/>
    </location>
</feature>
<comment type="caution">
    <text evidence="2">The sequence shown here is derived from an EMBL/GenBank/DDBJ whole genome shotgun (WGS) entry which is preliminary data.</text>
</comment>
<organism evidence="2 3">
    <name type="scientific">Prorocentrum cordatum</name>
    <dbReference type="NCBI Taxonomy" id="2364126"/>
    <lineage>
        <taxon>Eukaryota</taxon>
        <taxon>Sar</taxon>
        <taxon>Alveolata</taxon>
        <taxon>Dinophyceae</taxon>
        <taxon>Prorocentrales</taxon>
        <taxon>Prorocentraceae</taxon>
        <taxon>Prorocentrum</taxon>
    </lineage>
</organism>
<dbReference type="EMBL" id="CAUYUJ010017558">
    <property type="protein sequence ID" value="CAK0875806.1"/>
    <property type="molecule type" value="Genomic_DNA"/>
</dbReference>
<name>A0ABN9VU79_9DINO</name>
<protein>
    <submittedName>
        <fullName evidence="2">Uncharacterized protein</fullName>
    </submittedName>
</protein>
<feature type="region of interest" description="Disordered" evidence="1">
    <location>
        <begin position="263"/>
        <end position="296"/>
    </location>
</feature>
<sequence length="372" mass="40801">MVQTRSAVGGPSESSRAAHRHRPGSETPSEASARGEDRASSARSRGHSSLHSGMDLAFAEPLLDPRLERPKTEIEFHQRARCELYKLIHHTWPNAVGKDPALRHTHVLEAVYRLISCNKRDGPIFQDEFCARWSPVEGIKWLLEVWDKFPNIKDVDVLGAQDLKMLHDKFSERYWVLAIAGRLIGTSRTACKEITNFSHRGVKGYFIFDGPIAQGMQGSAEKNVYRCAVGCFDAWCHAMEKEWIPALGPRDIGRVSRLMKVVQRGRSRSQSSNSQSTDSSESSGAKPGIGGGKGTHTATLPSFSPFGASWAAFFATTGFASKFWSERTPGEVQGVAVSVPFAFPKGGAGPTDRSALPGAARRRGARLQRAAR</sequence>
<accession>A0ABN9VU79</accession>